<dbReference type="PANTHER" id="PTHR46811">
    <property type="entry name" value="COILED-COIL-HELIX-COILED-COIL-HELIX DOMAIN-CONTAINING PROTEIN 7"/>
    <property type="match status" value="1"/>
</dbReference>
<feature type="region of interest" description="Disordered" evidence="7">
    <location>
        <begin position="1"/>
        <end position="21"/>
    </location>
</feature>
<keyword evidence="4" id="KW-1015">Disulfide bond</keyword>
<dbReference type="AlphaFoldDB" id="A0A448YF10"/>
<evidence type="ECO:0000313" key="9">
    <source>
        <dbReference type="Proteomes" id="UP000290900"/>
    </source>
</evidence>
<evidence type="ECO:0000256" key="2">
    <source>
        <dbReference type="ARBA" id="ARBA00004569"/>
    </source>
</evidence>
<organism evidence="8 9">
    <name type="scientific">Brettanomyces naardenensis</name>
    <name type="common">Yeast</name>
    <dbReference type="NCBI Taxonomy" id="13370"/>
    <lineage>
        <taxon>Eukaryota</taxon>
        <taxon>Fungi</taxon>
        <taxon>Dikarya</taxon>
        <taxon>Ascomycota</taxon>
        <taxon>Saccharomycotina</taxon>
        <taxon>Pichiomycetes</taxon>
        <taxon>Pichiales</taxon>
        <taxon>Pichiaceae</taxon>
        <taxon>Brettanomyces</taxon>
    </lineage>
</organism>
<dbReference type="PROSITE" id="PS51808">
    <property type="entry name" value="CHCH"/>
    <property type="match status" value="1"/>
</dbReference>
<accession>A0A448YF10</accession>
<evidence type="ECO:0000256" key="5">
    <source>
        <dbReference type="ARBA" id="ARBA00038264"/>
    </source>
</evidence>
<dbReference type="STRING" id="13370.A0A448YF10"/>
<comment type="similarity">
    <text evidence="5">Belongs to the COX23 family.</text>
</comment>
<comment type="subcellular location">
    <subcellularLocation>
        <location evidence="2">Mitochondrion intermembrane space</location>
    </subcellularLocation>
</comment>
<feature type="compositionally biased region" description="Basic and acidic residues" evidence="7">
    <location>
        <begin position="1"/>
        <end position="14"/>
    </location>
</feature>
<evidence type="ECO:0000313" key="8">
    <source>
        <dbReference type="EMBL" id="VEU19479.1"/>
    </source>
</evidence>
<evidence type="ECO:0000256" key="4">
    <source>
        <dbReference type="ARBA" id="ARBA00023157"/>
    </source>
</evidence>
<comment type="function">
    <text evidence="1">Required for the assembly of cytochrome c oxidase.</text>
</comment>
<keyword evidence="3" id="KW-0496">Mitochondrion</keyword>
<dbReference type="GO" id="GO:0005758">
    <property type="term" value="C:mitochondrial intermembrane space"/>
    <property type="evidence" value="ECO:0007669"/>
    <property type="project" value="UniProtKB-SubCell"/>
</dbReference>
<evidence type="ECO:0000256" key="1">
    <source>
        <dbReference type="ARBA" id="ARBA00003875"/>
    </source>
</evidence>
<dbReference type="FunCoup" id="A0A448YF10">
    <property type="interactions" value="10"/>
</dbReference>
<protein>
    <recommendedName>
        <fullName evidence="6">Cytochrome c oxidase-assembly factor COX23, mitochondrial</fullName>
    </recommendedName>
</protein>
<name>A0A448YF10_BRENA</name>
<evidence type="ECO:0000256" key="3">
    <source>
        <dbReference type="ARBA" id="ARBA00023128"/>
    </source>
</evidence>
<dbReference type="SUPFAM" id="SSF47072">
    <property type="entry name" value="Cysteine alpha-hairpin motif"/>
    <property type="match status" value="1"/>
</dbReference>
<dbReference type="InterPro" id="IPR051040">
    <property type="entry name" value="COX23"/>
</dbReference>
<dbReference type="EMBL" id="CAACVR010000001">
    <property type="protein sequence ID" value="VEU19479.1"/>
    <property type="molecule type" value="Genomic_DNA"/>
</dbReference>
<proteinExistence type="inferred from homology"/>
<dbReference type="PANTHER" id="PTHR46811:SF1">
    <property type="entry name" value="COILED-COIL-HELIX-COILED-COIL-HELIX DOMAIN-CONTAINING PROTEIN 7"/>
    <property type="match status" value="1"/>
</dbReference>
<gene>
    <name evidence="8" type="ORF">BRENAR_LOCUS216</name>
</gene>
<evidence type="ECO:0000256" key="6">
    <source>
        <dbReference type="ARBA" id="ARBA00041104"/>
    </source>
</evidence>
<dbReference type="InterPro" id="IPR009069">
    <property type="entry name" value="Cys_alpha_HP_mot_SF"/>
</dbReference>
<dbReference type="GO" id="GO:0033108">
    <property type="term" value="P:mitochondrial respiratory chain complex assembly"/>
    <property type="evidence" value="ECO:0007669"/>
    <property type="project" value="TreeGrafter"/>
</dbReference>
<reference evidence="8 9" key="1">
    <citation type="submission" date="2018-12" db="EMBL/GenBank/DDBJ databases">
        <authorList>
            <person name="Tiukova I."/>
            <person name="Dainat J."/>
        </authorList>
    </citation>
    <scope>NUCLEOTIDE SEQUENCE [LARGE SCALE GENOMIC DNA]</scope>
</reference>
<sequence>MSSEKKQNESEGSKKTKIASVSKLELKTEDETDFVKDVDGKKVLRFYPDKPEDHAHQKMFLVKAPTQFYDPCAKSSKMAIRCMEQHDQDYKEWCGEYFRAYRECKKEWLKKRKEGTW</sequence>
<dbReference type="OrthoDB" id="9971592at2759"/>
<keyword evidence="9" id="KW-1185">Reference proteome</keyword>
<evidence type="ECO:0000256" key="7">
    <source>
        <dbReference type="SAM" id="MobiDB-lite"/>
    </source>
</evidence>
<dbReference type="InParanoid" id="A0A448YF10"/>
<dbReference type="Proteomes" id="UP000290900">
    <property type="component" value="Unassembled WGS sequence"/>
</dbReference>